<dbReference type="InterPro" id="IPR013087">
    <property type="entry name" value="Znf_C2H2_type"/>
</dbReference>
<dbReference type="PROSITE" id="PS50157">
    <property type="entry name" value="ZINC_FINGER_C2H2_2"/>
    <property type="match status" value="2"/>
</dbReference>
<dbReference type="GO" id="GO:0008270">
    <property type="term" value="F:zinc ion binding"/>
    <property type="evidence" value="ECO:0007669"/>
    <property type="project" value="UniProtKB-KW"/>
</dbReference>
<reference evidence="8" key="1">
    <citation type="submission" date="2020-12" db="EMBL/GenBank/DDBJ databases">
        <title>Metabolic potential, ecology and presence of endohyphal bacteria is reflected in genomic diversity of Mucoromycotina.</title>
        <authorList>
            <person name="Muszewska A."/>
            <person name="Okrasinska A."/>
            <person name="Steczkiewicz K."/>
            <person name="Drgas O."/>
            <person name="Orlowska M."/>
            <person name="Perlinska-Lenart U."/>
            <person name="Aleksandrzak-Piekarczyk T."/>
            <person name="Szatraj K."/>
            <person name="Zielenkiewicz U."/>
            <person name="Pilsyk S."/>
            <person name="Malc E."/>
            <person name="Mieczkowski P."/>
            <person name="Kruszewska J.S."/>
            <person name="Biernat P."/>
            <person name="Pawlowska J."/>
        </authorList>
    </citation>
    <scope>NUCLEOTIDE SEQUENCE</scope>
    <source>
        <strain evidence="8">CBS 226.32</strain>
    </source>
</reference>
<evidence type="ECO:0000259" key="7">
    <source>
        <dbReference type="PROSITE" id="PS50157"/>
    </source>
</evidence>
<dbReference type="EMBL" id="JAEPRC010000881">
    <property type="protein sequence ID" value="KAG2190987.1"/>
    <property type="molecule type" value="Genomic_DNA"/>
</dbReference>
<gene>
    <name evidence="8" type="ORF">INT46_000234</name>
</gene>
<dbReference type="PANTHER" id="PTHR23057">
    <property type="entry name" value="JUXTAPOSED WITH ANOTHER ZINC FINGER PROTEIN 1"/>
    <property type="match status" value="1"/>
</dbReference>
<feature type="domain" description="C2H2-type" evidence="7">
    <location>
        <begin position="250"/>
        <end position="280"/>
    </location>
</feature>
<dbReference type="InterPro" id="IPR051580">
    <property type="entry name" value="ZnF-Chromatin_assoc"/>
</dbReference>
<proteinExistence type="predicted"/>
<keyword evidence="9" id="KW-1185">Reference proteome</keyword>
<dbReference type="PANTHER" id="PTHR23057:SF0">
    <property type="entry name" value="JUXTAPOSED WITH ANOTHER ZINC FINGER PROTEIN 1"/>
    <property type="match status" value="1"/>
</dbReference>
<feature type="region of interest" description="Disordered" evidence="6">
    <location>
        <begin position="1"/>
        <end position="30"/>
    </location>
</feature>
<sequence>MASQNINISFKRKQSISGNGASAMSYSPSSHTMPALFQHRDSFVHQRELESAFCSDLVCCGTRVQDLHELLHHYEEHHHAPIEEEPEPKEEDIDDMMMEDVDTFPTALPTQPHELAALTSSPLIRKNNEIRVPTPVVSPAPAAAVITNEVVSTPIMSPQSQHTEDILKQALPALVNTNTPTAAHDSLHYFRSEALYQTCADDGQDKPYKCPIEGCDKAYKNPNGLKYHQMHGHSEEDTLSDAERDAQKPYMCTIGYCNKRYKNLNGLKYHIEHSHIAKLKQAPFANAMSPLSQQPQLQQQLQQPQSTELWQLQQQFHQ</sequence>
<dbReference type="GO" id="GO:0005634">
    <property type="term" value="C:nucleus"/>
    <property type="evidence" value="ECO:0007669"/>
    <property type="project" value="TreeGrafter"/>
</dbReference>
<dbReference type="Proteomes" id="UP000650833">
    <property type="component" value="Unassembled WGS sequence"/>
</dbReference>
<dbReference type="PROSITE" id="PS00028">
    <property type="entry name" value="ZINC_FINGER_C2H2_1"/>
    <property type="match status" value="2"/>
</dbReference>
<evidence type="ECO:0000313" key="8">
    <source>
        <dbReference type="EMBL" id="KAG2190987.1"/>
    </source>
</evidence>
<evidence type="ECO:0000256" key="3">
    <source>
        <dbReference type="ARBA" id="ARBA00022771"/>
    </source>
</evidence>
<keyword evidence="1" id="KW-0479">Metal-binding</keyword>
<dbReference type="InterPro" id="IPR036236">
    <property type="entry name" value="Znf_C2H2_sf"/>
</dbReference>
<feature type="domain" description="C2H2-type" evidence="7">
    <location>
        <begin position="208"/>
        <end position="238"/>
    </location>
</feature>
<evidence type="ECO:0000256" key="1">
    <source>
        <dbReference type="ARBA" id="ARBA00022723"/>
    </source>
</evidence>
<evidence type="ECO:0000256" key="4">
    <source>
        <dbReference type="ARBA" id="ARBA00022833"/>
    </source>
</evidence>
<keyword evidence="3 5" id="KW-0863">Zinc-finger</keyword>
<evidence type="ECO:0000256" key="5">
    <source>
        <dbReference type="PROSITE-ProRule" id="PRU00042"/>
    </source>
</evidence>
<evidence type="ECO:0000256" key="2">
    <source>
        <dbReference type="ARBA" id="ARBA00022737"/>
    </source>
</evidence>
<organism evidence="8 9">
    <name type="scientific">Mucor plumbeus</name>
    <dbReference type="NCBI Taxonomy" id="97098"/>
    <lineage>
        <taxon>Eukaryota</taxon>
        <taxon>Fungi</taxon>
        <taxon>Fungi incertae sedis</taxon>
        <taxon>Mucoromycota</taxon>
        <taxon>Mucoromycotina</taxon>
        <taxon>Mucoromycetes</taxon>
        <taxon>Mucorales</taxon>
        <taxon>Mucorineae</taxon>
        <taxon>Mucoraceae</taxon>
        <taxon>Mucor</taxon>
    </lineage>
</organism>
<evidence type="ECO:0000313" key="9">
    <source>
        <dbReference type="Proteomes" id="UP000650833"/>
    </source>
</evidence>
<name>A0A8H7UR37_9FUNG</name>
<dbReference type="SMART" id="SM00355">
    <property type="entry name" value="ZnF_C2H2"/>
    <property type="match status" value="2"/>
</dbReference>
<evidence type="ECO:0000256" key="6">
    <source>
        <dbReference type="SAM" id="MobiDB-lite"/>
    </source>
</evidence>
<dbReference type="Gene3D" id="3.30.160.60">
    <property type="entry name" value="Classic Zinc Finger"/>
    <property type="match status" value="2"/>
</dbReference>
<protein>
    <recommendedName>
        <fullName evidence="7">C2H2-type domain-containing protein</fullName>
    </recommendedName>
</protein>
<accession>A0A8H7UR37</accession>
<comment type="caution">
    <text evidence="8">The sequence shown here is derived from an EMBL/GenBank/DDBJ whole genome shotgun (WGS) entry which is preliminary data.</text>
</comment>
<dbReference type="SUPFAM" id="SSF57667">
    <property type="entry name" value="beta-beta-alpha zinc fingers"/>
    <property type="match status" value="1"/>
</dbReference>
<dbReference type="OrthoDB" id="3269380at2759"/>
<keyword evidence="4" id="KW-0862">Zinc</keyword>
<dbReference type="AlphaFoldDB" id="A0A8H7UR37"/>
<keyword evidence="2" id="KW-0677">Repeat</keyword>
<feature type="compositionally biased region" description="Polar residues" evidence="6">
    <location>
        <begin position="15"/>
        <end position="30"/>
    </location>
</feature>